<proteinExistence type="inferred from homology"/>
<keyword evidence="7" id="KW-0998">Cell outer membrane</keyword>
<comment type="caution">
    <text evidence="10">The sequence shown here is derived from an EMBL/GenBank/DDBJ whole genome shotgun (WGS) entry which is preliminary data.</text>
</comment>
<evidence type="ECO:0000313" key="10">
    <source>
        <dbReference type="EMBL" id="HCT58073.1"/>
    </source>
</evidence>
<keyword evidence="8" id="KW-0175">Coiled coil</keyword>
<evidence type="ECO:0000256" key="4">
    <source>
        <dbReference type="ARBA" id="ARBA00022452"/>
    </source>
</evidence>
<evidence type="ECO:0000313" key="11">
    <source>
        <dbReference type="Proteomes" id="UP000264071"/>
    </source>
</evidence>
<dbReference type="OMA" id="PYSAREH"/>
<accession>A0A3D4VAC3</accession>
<dbReference type="EMBL" id="DPIY01000010">
    <property type="protein sequence ID" value="HCT58073.1"/>
    <property type="molecule type" value="Genomic_DNA"/>
</dbReference>
<feature type="coiled-coil region" evidence="8">
    <location>
        <begin position="401"/>
        <end position="439"/>
    </location>
</feature>
<dbReference type="GO" id="GO:0015562">
    <property type="term" value="F:efflux transmembrane transporter activity"/>
    <property type="evidence" value="ECO:0007669"/>
    <property type="project" value="InterPro"/>
</dbReference>
<evidence type="ECO:0000256" key="9">
    <source>
        <dbReference type="SAM" id="SignalP"/>
    </source>
</evidence>
<dbReference type="Proteomes" id="UP000264071">
    <property type="component" value="Unassembled WGS sequence"/>
</dbReference>
<comment type="subcellular location">
    <subcellularLocation>
        <location evidence="1">Cell outer membrane</location>
    </subcellularLocation>
</comment>
<dbReference type="InterPro" id="IPR003423">
    <property type="entry name" value="OMP_efflux"/>
</dbReference>
<dbReference type="PANTHER" id="PTHR30026">
    <property type="entry name" value="OUTER MEMBRANE PROTEIN TOLC"/>
    <property type="match status" value="1"/>
</dbReference>
<feature type="signal peptide" evidence="9">
    <location>
        <begin position="1"/>
        <end position="31"/>
    </location>
</feature>
<feature type="chain" id="PRO_5017672576" evidence="9">
    <location>
        <begin position="32"/>
        <end position="516"/>
    </location>
</feature>
<name>A0A3D4VAC3_9BACT</name>
<keyword evidence="6" id="KW-0472">Membrane</keyword>
<evidence type="ECO:0000256" key="5">
    <source>
        <dbReference type="ARBA" id="ARBA00022692"/>
    </source>
</evidence>
<keyword evidence="5" id="KW-0812">Transmembrane</keyword>
<dbReference type="InterPro" id="IPR051906">
    <property type="entry name" value="TolC-like"/>
</dbReference>
<dbReference type="PANTHER" id="PTHR30026:SF20">
    <property type="entry name" value="OUTER MEMBRANE PROTEIN TOLC"/>
    <property type="match status" value="1"/>
</dbReference>
<evidence type="ECO:0000256" key="7">
    <source>
        <dbReference type="ARBA" id="ARBA00023237"/>
    </source>
</evidence>
<evidence type="ECO:0000256" key="1">
    <source>
        <dbReference type="ARBA" id="ARBA00004442"/>
    </source>
</evidence>
<organism evidence="10 11">
    <name type="scientific">Gemmatimonas aurantiaca</name>
    <dbReference type="NCBI Taxonomy" id="173480"/>
    <lineage>
        <taxon>Bacteria</taxon>
        <taxon>Pseudomonadati</taxon>
        <taxon>Gemmatimonadota</taxon>
        <taxon>Gemmatimonadia</taxon>
        <taxon>Gemmatimonadales</taxon>
        <taxon>Gemmatimonadaceae</taxon>
        <taxon>Gemmatimonas</taxon>
    </lineage>
</organism>
<dbReference type="GO" id="GO:0015288">
    <property type="term" value="F:porin activity"/>
    <property type="evidence" value="ECO:0007669"/>
    <property type="project" value="TreeGrafter"/>
</dbReference>
<sequence length="516" mass="55826">MPSFNSINRRPLGRIAGIALLLAASVTPAAAQERAACSPGQNCTQARADNPADSALMSLEDALRRALGKSQEVQLARAAVDLAGADVTATRAQVLPQLNASLNYTRTYYTPFNVRAAPTPDSMKFQPDSMASILERLRYIEQNADKAALGGLGGLFGNLPLGRPNAYVASITGTQVLYSGGRTGAALRIASDYKRAAQSEFTEQVSQIAMQVRTSYVRAALAQQLEAIAQTALDQALAFQTQQKQRLDAGTASELDLLRAEVSAENLRPQLVEARNAAEVAALDLKRLIDVPLTQPLRLTTALDAPAALQADTLSEPDPARMTMQRAAVAAAERQVAIRQQQVGLARGSYLPQVDLRVNYGAQNLPNTTFGFTNNPWNKDVSAGIGVSLPLFTGFRRGAEMQQAQIELTKARLQLGQLKENVQLQYQQARGERQRALSTISARQRTVEQAQRVHDLTVLRFERGLSTQLEVSDARLALLQARTNVAQAIADFHIADANVERALGRAPSYSIFGSRN</sequence>
<evidence type="ECO:0000256" key="2">
    <source>
        <dbReference type="ARBA" id="ARBA00007613"/>
    </source>
</evidence>
<protein>
    <submittedName>
        <fullName evidence="10">TolC family protein</fullName>
    </submittedName>
</protein>
<dbReference type="Gene3D" id="1.20.1600.10">
    <property type="entry name" value="Outer membrane efflux proteins (OEP)"/>
    <property type="match status" value="1"/>
</dbReference>
<keyword evidence="3" id="KW-0813">Transport</keyword>
<dbReference type="GO" id="GO:1990281">
    <property type="term" value="C:efflux pump complex"/>
    <property type="evidence" value="ECO:0007669"/>
    <property type="project" value="TreeGrafter"/>
</dbReference>
<evidence type="ECO:0000256" key="6">
    <source>
        <dbReference type="ARBA" id="ARBA00023136"/>
    </source>
</evidence>
<dbReference type="GO" id="GO:0009279">
    <property type="term" value="C:cell outer membrane"/>
    <property type="evidence" value="ECO:0007669"/>
    <property type="project" value="UniProtKB-SubCell"/>
</dbReference>
<keyword evidence="4" id="KW-1134">Transmembrane beta strand</keyword>
<dbReference type="AlphaFoldDB" id="A0A3D4VAC3"/>
<dbReference type="SUPFAM" id="SSF56954">
    <property type="entry name" value="Outer membrane efflux proteins (OEP)"/>
    <property type="match status" value="1"/>
</dbReference>
<reference evidence="10 11" key="1">
    <citation type="journal article" date="2018" name="Nat. Biotechnol.">
        <title>A standardized bacterial taxonomy based on genome phylogeny substantially revises the tree of life.</title>
        <authorList>
            <person name="Parks D.H."/>
            <person name="Chuvochina M."/>
            <person name="Waite D.W."/>
            <person name="Rinke C."/>
            <person name="Skarshewski A."/>
            <person name="Chaumeil P.A."/>
            <person name="Hugenholtz P."/>
        </authorList>
    </citation>
    <scope>NUCLEOTIDE SEQUENCE [LARGE SCALE GENOMIC DNA]</scope>
    <source>
        <strain evidence="10">UBA8844</strain>
    </source>
</reference>
<keyword evidence="9" id="KW-0732">Signal</keyword>
<gene>
    <name evidence="10" type="ORF">DGD08_12790</name>
</gene>
<comment type="similarity">
    <text evidence="2">Belongs to the outer membrane factor (OMF) (TC 1.B.17) family.</text>
</comment>
<evidence type="ECO:0000256" key="8">
    <source>
        <dbReference type="SAM" id="Coils"/>
    </source>
</evidence>
<evidence type="ECO:0000256" key="3">
    <source>
        <dbReference type="ARBA" id="ARBA00022448"/>
    </source>
</evidence>
<dbReference type="Pfam" id="PF02321">
    <property type="entry name" value="OEP"/>
    <property type="match status" value="2"/>
</dbReference>